<dbReference type="AlphaFoldDB" id="A0A9E8NBE9"/>
<sequence>MKTLTIAVLSMILLAFSCNDHVIPASELSFKTLPFEHVDTTTIFKIRVDDQGKKPVNEYGIVYTAYFRGVGNHNLDPTVDDSKIKFDTAFMLGINQFGYTKDFINGKTFFYYRAYAILDDGSVIYGNRISLTI</sequence>
<name>A0A9E8NBE9_9BACT</name>
<dbReference type="RefSeq" id="WP_244819415.1">
    <property type="nucleotide sequence ID" value="NZ_CP112998.1"/>
</dbReference>
<keyword evidence="3" id="KW-1185">Reference proteome</keyword>
<feature type="chain" id="PRO_5038453997" evidence="1">
    <location>
        <begin position="18"/>
        <end position="133"/>
    </location>
</feature>
<protein>
    <submittedName>
        <fullName evidence="2">Uncharacterized protein</fullName>
    </submittedName>
</protein>
<dbReference type="KEGG" id="dpf:ON006_05855"/>
<evidence type="ECO:0000256" key="1">
    <source>
        <dbReference type="SAM" id="SignalP"/>
    </source>
</evidence>
<reference evidence="2" key="1">
    <citation type="submission" date="2022-11" db="EMBL/GenBank/DDBJ databases">
        <title>Dyadobacter pollutisoli sp. nov., isolated from plastic dumped soil.</title>
        <authorList>
            <person name="Kim J.M."/>
            <person name="Kim K.R."/>
            <person name="Lee J.K."/>
            <person name="Hao L."/>
            <person name="Jeon C.O."/>
        </authorList>
    </citation>
    <scope>NUCLEOTIDE SEQUENCE</scope>
    <source>
        <strain evidence="2">U1</strain>
    </source>
</reference>
<feature type="signal peptide" evidence="1">
    <location>
        <begin position="1"/>
        <end position="17"/>
    </location>
</feature>
<evidence type="ECO:0000313" key="3">
    <source>
        <dbReference type="Proteomes" id="UP001164653"/>
    </source>
</evidence>
<evidence type="ECO:0000313" key="2">
    <source>
        <dbReference type="EMBL" id="WAC13475.1"/>
    </source>
</evidence>
<proteinExistence type="predicted"/>
<gene>
    <name evidence="2" type="ORF">ON006_05855</name>
</gene>
<dbReference type="PROSITE" id="PS51257">
    <property type="entry name" value="PROKAR_LIPOPROTEIN"/>
    <property type="match status" value="1"/>
</dbReference>
<keyword evidence="1" id="KW-0732">Signal</keyword>
<organism evidence="2 3">
    <name type="scientific">Dyadobacter pollutisoli</name>
    <dbReference type="NCBI Taxonomy" id="2910158"/>
    <lineage>
        <taxon>Bacteria</taxon>
        <taxon>Pseudomonadati</taxon>
        <taxon>Bacteroidota</taxon>
        <taxon>Cytophagia</taxon>
        <taxon>Cytophagales</taxon>
        <taxon>Spirosomataceae</taxon>
        <taxon>Dyadobacter</taxon>
    </lineage>
</organism>
<dbReference type="EMBL" id="CP112998">
    <property type="protein sequence ID" value="WAC13475.1"/>
    <property type="molecule type" value="Genomic_DNA"/>
</dbReference>
<accession>A0A9E8NBE9</accession>
<dbReference type="Proteomes" id="UP001164653">
    <property type="component" value="Chromosome"/>
</dbReference>